<dbReference type="Pfam" id="PF13521">
    <property type="entry name" value="AAA_28"/>
    <property type="match status" value="1"/>
</dbReference>
<keyword evidence="1" id="KW-0547">Nucleotide-binding</keyword>
<feature type="binding site" evidence="1">
    <location>
        <begin position="107"/>
        <end position="120"/>
    </location>
    <ligand>
        <name>NAD(+)</name>
        <dbReference type="ChEBI" id="CHEBI:57540"/>
        <label>1</label>
    </ligand>
</feature>
<accession>A0AAJ2P3D0</accession>
<dbReference type="InterPro" id="IPR038727">
    <property type="entry name" value="NadR/Ttd14_AAA_dom"/>
</dbReference>
<dbReference type="GO" id="GO:0000166">
    <property type="term" value="F:nucleotide binding"/>
    <property type="evidence" value="ECO:0007669"/>
    <property type="project" value="UniProtKB-KW"/>
</dbReference>
<name>A0AAJ2P3D0_OENOE</name>
<dbReference type="SUPFAM" id="SSF52540">
    <property type="entry name" value="P-loop containing nucleoside triphosphate hydrolases"/>
    <property type="match status" value="1"/>
</dbReference>
<dbReference type="InterPro" id="IPR052735">
    <property type="entry name" value="NAD_biosynth-regulator"/>
</dbReference>
<protein>
    <submittedName>
        <fullName evidence="3">AAA family ATPase</fullName>
    </submittedName>
</protein>
<evidence type="ECO:0000259" key="2">
    <source>
        <dbReference type="Pfam" id="PF13521"/>
    </source>
</evidence>
<feature type="binding site" evidence="1">
    <location>
        <begin position="143"/>
        <end position="145"/>
    </location>
    <ligand>
        <name>NAD(+)</name>
        <dbReference type="ChEBI" id="CHEBI:57540"/>
        <label>1</label>
    </ligand>
</feature>
<evidence type="ECO:0000313" key="4">
    <source>
        <dbReference type="Proteomes" id="UP001281024"/>
    </source>
</evidence>
<feature type="binding site" evidence="1">
    <location>
        <begin position="40"/>
        <end position="43"/>
    </location>
    <ligand>
        <name>NAD(+)</name>
        <dbReference type="ChEBI" id="CHEBI:57540"/>
        <label>1</label>
    </ligand>
</feature>
<reference evidence="3" key="1">
    <citation type="submission" date="2019-10" db="EMBL/GenBank/DDBJ databases">
        <title>Malate fermentation in French cider.</title>
        <authorList>
            <person name="Cousin F.J."/>
            <person name="Medina Fernandez S."/>
            <person name="Misery B."/>
            <person name="Laplace J.-M."/>
            <person name="Cretenet M."/>
        </authorList>
    </citation>
    <scope>NUCLEOTIDE SEQUENCE</scope>
    <source>
        <strain evidence="3">UCMA15129</strain>
    </source>
</reference>
<dbReference type="Gene3D" id="3.40.50.300">
    <property type="entry name" value="P-loop containing nucleotide triphosphate hydrolases"/>
    <property type="match status" value="1"/>
</dbReference>
<feature type="binding site" evidence="1">
    <location>
        <position position="47"/>
    </location>
    <ligand>
        <name>NAD(+)</name>
        <dbReference type="ChEBI" id="CHEBI:57540"/>
        <label>1</label>
    </ligand>
</feature>
<dbReference type="InterPro" id="IPR016429">
    <property type="entry name" value="NAD_NadR"/>
</dbReference>
<dbReference type="PIRSF" id="PIRSF004776">
    <property type="entry name" value="NadR_NMNAT/RNK"/>
    <property type="match status" value="1"/>
</dbReference>
<organism evidence="3 4">
    <name type="scientific">Oenococcus oeni</name>
    <name type="common">Leuconostoc oenos</name>
    <dbReference type="NCBI Taxonomy" id="1247"/>
    <lineage>
        <taxon>Bacteria</taxon>
        <taxon>Bacillati</taxon>
        <taxon>Bacillota</taxon>
        <taxon>Bacilli</taxon>
        <taxon>Lactobacillales</taxon>
        <taxon>Lactobacillaceae</taxon>
        <taxon>Oenococcus</taxon>
    </lineage>
</organism>
<dbReference type="Proteomes" id="UP001281024">
    <property type="component" value="Unassembled WGS sequence"/>
</dbReference>
<dbReference type="SUPFAM" id="SSF52374">
    <property type="entry name" value="Nucleotidylyl transferase"/>
    <property type="match status" value="1"/>
</dbReference>
<gene>
    <name evidence="3" type="ORF">GA838_03530</name>
</gene>
<comment type="caution">
    <text evidence="3">The sequence shown here is derived from an EMBL/GenBank/DDBJ whole genome shotgun (WGS) entry which is preliminary data.</text>
</comment>
<dbReference type="Gene3D" id="3.40.50.620">
    <property type="entry name" value="HUPs"/>
    <property type="match status" value="1"/>
</dbReference>
<dbReference type="EMBL" id="WERV01000002">
    <property type="protein sequence ID" value="MDV7714847.1"/>
    <property type="molecule type" value="Genomic_DNA"/>
</dbReference>
<proteinExistence type="predicted"/>
<dbReference type="InterPro" id="IPR014729">
    <property type="entry name" value="Rossmann-like_a/b/a_fold"/>
</dbReference>
<evidence type="ECO:0000256" key="1">
    <source>
        <dbReference type="PIRSR" id="PIRSR004776-1"/>
    </source>
</evidence>
<dbReference type="InterPro" id="IPR027417">
    <property type="entry name" value="P-loop_NTPase"/>
</dbReference>
<dbReference type="PANTHER" id="PTHR37512">
    <property type="entry name" value="TRIFUNCTIONAL NAD BIOSYNTHESIS/REGULATOR PROTEIN NADR"/>
    <property type="match status" value="1"/>
</dbReference>
<dbReference type="GO" id="GO:0009435">
    <property type="term" value="P:NAD+ biosynthetic process"/>
    <property type="evidence" value="ECO:0007669"/>
    <property type="project" value="InterPro"/>
</dbReference>
<dbReference type="AlphaFoldDB" id="A0AAJ2P3D0"/>
<dbReference type="RefSeq" id="WP_148124749.1">
    <property type="nucleotide sequence ID" value="NZ_CP014324.1"/>
</dbReference>
<dbReference type="GO" id="GO:0000309">
    <property type="term" value="F:nicotinamide-nucleotide adenylyltransferase activity"/>
    <property type="evidence" value="ECO:0007669"/>
    <property type="project" value="InterPro"/>
</dbReference>
<dbReference type="GO" id="GO:0050262">
    <property type="term" value="F:ribosylnicotinamide kinase activity"/>
    <property type="evidence" value="ECO:0007669"/>
    <property type="project" value="InterPro"/>
</dbReference>
<feature type="domain" description="NadR/Ttd14 AAA" evidence="2">
    <location>
        <begin position="201"/>
        <end position="321"/>
    </location>
</feature>
<sequence length="397" mass="45721">MFTLYERKNRQKSNVNIFVMNYVTNLTKENLAGERIGVFFGTFAPLHVGHQAEIYKAAALNDGVLVVTSGYTGDRGEQIGLPLRKRFRYLRQAFADEWQIKVDYLNEDGIPKMPDGWDVWLDKLLGIIKRNIVNKNAKITFYTGEPDYKKEIEKRLGDNPQFRVSLMDRTILNISATKIRKEPLKYWDYINRVFRRHFVQKVVVMGSSNSGKSTLIRRLARSANSPFSDDFAAIYQEESNVADSEMDIKDYSNIIQGQYQVNSLEINSPANNGLAIFNGDAISLQAYSNLLLNQDERLQLKHLYNTIISAEEFDLILVIPPFSDPRRKVIRFTGAAIDPVAYYQELIRLIDFYGFSDKMVVLNAKNQTDDPAGYYARYLQALDAIEKYTSFDIEHHR</sequence>
<dbReference type="PANTHER" id="PTHR37512:SF1">
    <property type="entry name" value="NADR_TTD14 AAA DOMAIN-CONTAINING PROTEIN"/>
    <property type="match status" value="1"/>
</dbReference>
<evidence type="ECO:0000313" key="3">
    <source>
        <dbReference type="EMBL" id="MDV7714847.1"/>
    </source>
</evidence>